<dbReference type="PANTHER" id="PTHR43409:SF4">
    <property type="entry name" value="RADICAL SAM SUPERFAMILY PROTEIN"/>
    <property type="match status" value="1"/>
</dbReference>
<feature type="domain" description="Radical SAM core" evidence="6">
    <location>
        <begin position="20"/>
        <end position="255"/>
    </location>
</feature>
<dbReference type="PANTHER" id="PTHR43409">
    <property type="entry name" value="ANAEROBIC MAGNESIUM-PROTOPORPHYRIN IX MONOMETHYL ESTER CYCLASE-RELATED"/>
    <property type="match status" value="1"/>
</dbReference>
<keyword evidence="2" id="KW-0949">S-adenosyl-L-methionine</keyword>
<evidence type="ECO:0000256" key="1">
    <source>
        <dbReference type="ARBA" id="ARBA00001966"/>
    </source>
</evidence>
<dbReference type="SUPFAM" id="SSF102114">
    <property type="entry name" value="Radical SAM enzymes"/>
    <property type="match status" value="1"/>
</dbReference>
<evidence type="ECO:0000256" key="3">
    <source>
        <dbReference type="ARBA" id="ARBA00022723"/>
    </source>
</evidence>
<reference evidence="7 8" key="1">
    <citation type="submission" date="2013-06" db="EMBL/GenBank/DDBJ databases">
        <authorList>
            <person name="Weinstock G."/>
            <person name="Sodergren E."/>
            <person name="Clifton S."/>
            <person name="Fulton L."/>
            <person name="Fulton B."/>
            <person name="Courtney L."/>
            <person name="Fronick C."/>
            <person name="Harrison M."/>
            <person name="Strong C."/>
            <person name="Farmer C."/>
            <person name="Delahaunty K."/>
            <person name="Markovic C."/>
            <person name="Hall O."/>
            <person name="Minx P."/>
            <person name="Tomlinson C."/>
            <person name="Mitreva M."/>
            <person name="Nelson J."/>
            <person name="Hou S."/>
            <person name="Wollam A."/>
            <person name="Pepin K.H."/>
            <person name="Johnson M."/>
            <person name="Bhonagiri V."/>
            <person name="Nash W.E."/>
            <person name="Warren W."/>
            <person name="Chinwalla A."/>
            <person name="Mardis E.R."/>
            <person name="Wilson R.K."/>
        </authorList>
    </citation>
    <scope>NUCLEOTIDE SEQUENCE [LARGE SCALE GENOMIC DNA]</scope>
    <source>
        <strain evidence="7 8">ATCC 51271</strain>
    </source>
</reference>
<dbReference type="HOGENOM" id="CLU_044464_1_0_9"/>
<dbReference type="SFLD" id="SFLDS00029">
    <property type="entry name" value="Radical_SAM"/>
    <property type="match status" value="1"/>
</dbReference>
<dbReference type="InterPro" id="IPR007197">
    <property type="entry name" value="rSAM"/>
</dbReference>
<dbReference type="SFLD" id="SFLDG01095">
    <property type="entry name" value="Uncharacterised_Radical_SAM_Su"/>
    <property type="match status" value="1"/>
</dbReference>
<comment type="cofactor">
    <cofactor evidence="1">
        <name>[4Fe-4S] cluster</name>
        <dbReference type="ChEBI" id="CHEBI:49883"/>
    </cofactor>
</comment>
<evidence type="ECO:0000313" key="7">
    <source>
        <dbReference type="EMBL" id="ESL02291.1"/>
    </source>
</evidence>
<dbReference type="InterPro" id="IPR006638">
    <property type="entry name" value="Elp3/MiaA/NifB-like_rSAM"/>
</dbReference>
<dbReference type="SMART" id="SM00729">
    <property type="entry name" value="Elp3"/>
    <property type="match status" value="1"/>
</dbReference>
<dbReference type="SFLD" id="SFLDG01082">
    <property type="entry name" value="B12-binding_domain_containing"/>
    <property type="match status" value="1"/>
</dbReference>
<dbReference type="InterPro" id="IPR058240">
    <property type="entry name" value="rSAM_sf"/>
</dbReference>
<name>V2Y3K7_9FIRM</name>
<dbReference type="PROSITE" id="PS51918">
    <property type="entry name" value="RADICAL_SAM"/>
    <property type="match status" value="1"/>
</dbReference>
<dbReference type="Proteomes" id="UP000018227">
    <property type="component" value="Unassembled WGS sequence"/>
</dbReference>
<dbReference type="eggNOG" id="COG1032">
    <property type="taxonomic scope" value="Bacteria"/>
</dbReference>
<keyword evidence="4" id="KW-0408">Iron</keyword>
<dbReference type="GO" id="GO:0046872">
    <property type="term" value="F:metal ion binding"/>
    <property type="evidence" value="ECO:0007669"/>
    <property type="project" value="UniProtKB-KW"/>
</dbReference>
<dbReference type="STRING" id="592026.GCWU0000282_002425"/>
<comment type="caution">
    <text evidence="7">The sequence shown here is derived from an EMBL/GenBank/DDBJ whole genome shotgun (WGS) entry which is preliminary data.</text>
</comment>
<sequence>MCYSQKGVSMDYEGRICRGPMERKAFMLPVTVGCPYNRCKFCELFTDLKYRKISMEDIENELKRVRSHGGSPKLIYLGDGSAFQLKASELADIIRLVRRYFPGASAFNSDATITSILQKSDEELAMLHSLGYNKLYIGIENALPDVLEFMDKDHSVEEAYREIERLTQAGFTYAAHFMTGVAGAGRWKESAKAMAKFLTVTKPENIVNFSMFLSADKLSKEIEAGNFKPATELENLKEERKLVELLEINPEHPIKWDSFHDWVHVRTSGTLPKDKDKILKILDAAIAKFENLPDLYSKIMGNPENDEGYGFVGQESLSLKDVYIAPEVNDTYVTV</sequence>
<proteinExistence type="predicted"/>
<dbReference type="InterPro" id="IPR051198">
    <property type="entry name" value="BchE-like"/>
</dbReference>
<evidence type="ECO:0000313" key="8">
    <source>
        <dbReference type="Proteomes" id="UP000018227"/>
    </source>
</evidence>
<dbReference type="AlphaFoldDB" id="V2Y3K7"/>
<evidence type="ECO:0000259" key="6">
    <source>
        <dbReference type="PROSITE" id="PS51918"/>
    </source>
</evidence>
<dbReference type="InterPro" id="IPR013785">
    <property type="entry name" value="Aldolase_TIM"/>
</dbReference>
<evidence type="ECO:0000256" key="4">
    <source>
        <dbReference type="ARBA" id="ARBA00023004"/>
    </source>
</evidence>
<gene>
    <name evidence="7" type="ORF">GCWU0000282_002425</name>
</gene>
<accession>V2Y3K7</accession>
<evidence type="ECO:0000256" key="5">
    <source>
        <dbReference type="ARBA" id="ARBA00023014"/>
    </source>
</evidence>
<dbReference type="GO" id="GO:0051536">
    <property type="term" value="F:iron-sulfur cluster binding"/>
    <property type="evidence" value="ECO:0007669"/>
    <property type="project" value="UniProtKB-KW"/>
</dbReference>
<keyword evidence="5" id="KW-0411">Iron-sulfur</keyword>
<evidence type="ECO:0000256" key="2">
    <source>
        <dbReference type="ARBA" id="ARBA00022691"/>
    </source>
</evidence>
<dbReference type="Pfam" id="PF04055">
    <property type="entry name" value="Radical_SAM"/>
    <property type="match status" value="1"/>
</dbReference>
<dbReference type="GO" id="GO:0003824">
    <property type="term" value="F:catalytic activity"/>
    <property type="evidence" value="ECO:0007669"/>
    <property type="project" value="InterPro"/>
</dbReference>
<dbReference type="Gene3D" id="3.20.20.70">
    <property type="entry name" value="Aldolase class I"/>
    <property type="match status" value="1"/>
</dbReference>
<organism evidence="7 8">
    <name type="scientific">Catonella morbi ATCC 51271</name>
    <dbReference type="NCBI Taxonomy" id="592026"/>
    <lineage>
        <taxon>Bacteria</taxon>
        <taxon>Bacillati</taxon>
        <taxon>Bacillota</taxon>
        <taxon>Clostridia</taxon>
        <taxon>Lachnospirales</taxon>
        <taxon>Lachnospiraceae</taxon>
        <taxon>Catonella</taxon>
    </lineage>
</organism>
<keyword evidence="8" id="KW-1185">Reference proteome</keyword>
<protein>
    <submittedName>
        <fullName evidence="7">Radical SAM domain protein</fullName>
    </submittedName>
</protein>
<dbReference type="EMBL" id="ACIL03000016">
    <property type="protein sequence ID" value="ESL02291.1"/>
    <property type="molecule type" value="Genomic_DNA"/>
</dbReference>
<keyword evidence="3" id="KW-0479">Metal-binding</keyword>